<dbReference type="PROSITE" id="PS00665">
    <property type="entry name" value="DHDPS_1"/>
    <property type="match status" value="1"/>
</dbReference>
<dbReference type="EMBL" id="OBEI01000002">
    <property type="protein sequence ID" value="SNZ07132.1"/>
    <property type="molecule type" value="Genomic_DNA"/>
</dbReference>
<evidence type="ECO:0000256" key="15">
    <source>
        <dbReference type="PIRSR" id="PIRSR001365-2"/>
    </source>
</evidence>
<evidence type="ECO:0000256" key="4">
    <source>
        <dbReference type="ARBA" id="ARBA00012086"/>
    </source>
</evidence>
<dbReference type="GO" id="GO:0009089">
    <property type="term" value="P:lysine biosynthetic process via diaminopimelate"/>
    <property type="evidence" value="ECO:0007669"/>
    <property type="project" value="UniProtKB-UniRule"/>
</dbReference>
<evidence type="ECO:0000256" key="14">
    <source>
        <dbReference type="PIRSR" id="PIRSR001365-1"/>
    </source>
</evidence>
<dbReference type="SMART" id="SM01130">
    <property type="entry name" value="DHDPS"/>
    <property type="match status" value="1"/>
</dbReference>
<keyword evidence="7 12" id="KW-0220">Diaminopimelate biosynthesis</keyword>
<dbReference type="SUPFAM" id="SSF51569">
    <property type="entry name" value="Aldolase"/>
    <property type="match status" value="1"/>
</dbReference>
<protein>
    <recommendedName>
        <fullName evidence="4 12">4-hydroxy-tetrahydrodipicolinate synthase</fullName>
        <shortName evidence="12">HTPA synthase</shortName>
        <ecNumber evidence="4 12">4.3.3.7</ecNumber>
    </recommendedName>
</protein>
<keyword evidence="5 12" id="KW-0963">Cytoplasm</keyword>
<comment type="function">
    <text evidence="1 12">Catalyzes the condensation of (S)-aspartate-beta-semialdehyde [(S)-ASA] and pyruvate to 4-hydroxy-tetrahydrodipicolinate (HTPA).</text>
</comment>
<dbReference type="EC" id="4.3.3.7" evidence="4 12"/>
<dbReference type="InterPro" id="IPR005263">
    <property type="entry name" value="DapA"/>
</dbReference>
<dbReference type="HAMAP" id="MF_00418">
    <property type="entry name" value="DapA"/>
    <property type="match status" value="1"/>
</dbReference>
<dbReference type="Gene3D" id="3.20.20.70">
    <property type="entry name" value="Aldolase class I"/>
    <property type="match status" value="1"/>
</dbReference>
<dbReference type="PANTHER" id="PTHR12128:SF66">
    <property type="entry name" value="4-HYDROXY-2-OXOGLUTARATE ALDOLASE, MITOCHONDRIAL"/>
    <property type="match status" value="1"/>
</dbReference>
<gene>
    <name evidence="12" type="primary">dapA</name>
    <name evidence="17" type="ORF">SAMN06265182_0937</name>
</gene>
<dbReference type="Proteomes" id="UP000219036">
    <property type="component" value="Unassembled WGS sequence"/>
</dbReference>
<evidence type="ECO:0000256" key="1">
    <source>
        <dbReference type="ARBA" id="ARBA00003294"/>
    </source>
</evidence>
<evidence type="ECO:0000256" key="5">
    <source>
        <dbReference type="ARBA" id="ARBA00022490"/>
    </source>
</evidence>
<feature type="site" description="L-lysine inhibitor binding" evidence="16">
    <location>
        <position position="105"/>
    </location>
</feature>
<evidence type="ECO:0000313" key="18">
    <source>
        <dbReference type="Proteomes" id="UP000219036"/>
    </source>
</evidence>
<dbReference type="Pfam" id="PF00701">
    <property type="entry name" value="DHDPS"/>
    <property type="match status" value="1"/>
</dbReference>
<dbReference type="CDD" id="cd00950">
    <property type="entry name" value="DHDPS"/>
    <property type="match status" value="1"/>
</dbReference>
<reference evidence="18" key="1">
    <citation type="submission" date="2017-09" db="EMBL/GenBank/DDBJ databases">
        <authorList>
            <person name="Varghese N."/>
            <person name="Submissions S."/>
        </authorList>
    </citation>
    <scope>NUCLEOTIDE SEQUENCE [LARGE SCALE GENOMIC DNA]</scope>
    <source>
        <strain evidence="18">DSM 15103</strain>
    </source>
</reference>
<comment type="pathway">
    <text evidence="2 12">Amino-acid biosynthesis; L-lysine biosynthesis via DAP pathway; (S)-tetrahydrodipicolinate from L-aspartate: step 3/4.</text>
</comment>
<dbReference type="PRINTS" id="PR00146">
    <property type="entry name" value="DHPICSNTHASE"/>
</dbReference>
<evidence type="ECO:0000256" key="2">
    <source>
        <dbReference type="ARBA" id="ARBA00005120"/>
    </source>
</evidence>
<comment type="subcellular location">
    <subcellularLocation>
        <location evidence="12">Cytoplasm</location>
    </subcellularLocation>
</comment>
<dbReference type="PANTHER" id="PTHR12128">
    <property type="entry name" value="DIHYDRODIPICOLINATE SYNTHASE"/>
    <property type="match status" value="1"/>
</dbReference>
<evidence type="ECO:0000256" key="6">
    <source>
        <dbReference type="ARBA" id="ARBA00022605"/>
    </source>
</evidence>
<feature type="site" description="L-lysine inhibitor binding" evidence="16">
    <location>
        <position position="106"/>
    </location>
</feature>
<keyword evidence="8 12" id="KW-0457">Lysine biosynthesis</keyword>
<dbReference type="UniPathway" id="UPA00034">
    <property type="reaction ID" value="UER00017"/>
</dbReference>
<dbReference type="PIRSF" id="PIRSF001365">
    <property type="entry name" value="DHDPS"/>
    <property type="match status" value="1"/>
</dbReference>
<dbReference type="InterPro" id="IPR013785">
    <property type="entry name" value="Aldolase_TIM"/>
</dbReference>
<accession>A0A285NCA9</accession>
<dbReference type="RefSeq" id="WP_097000104.1">
    <property type="nucleotide sequence ID" value="NZ_OBEI01000002.1"/>
</dbReference>
<evidence type="ECO:0000256" key="13">
    <source>
        <dbReference type="PIRNR" id="PIRNR001365"/>
    </source>
</evidence>
<evidence type="ECO:0000256" key="3">
    <source>
        <dbReference type="ARBA" id="ARBA00007592"/>
    </source>
</evidence>
<keyword evidence="10 12" id="KW-0704">Schiff base</keyword>
<proteinExistence type="inferred from homology"/>
<evidence type="ECO:0000256" key="10">
    <source>
        <dbReference type="ARBA" id="ARBA00023270"/>
    </source>
</evidence>
<dbReference type="PROSITE" id="PS00666">
    <property type="entry name" value="DHDPS_2"/>
    <property type="match status" value="1"/>
</dbReference>
<keyword evidence="18" id="KW-1185">Reference proteome</keyword>
<feature type="binding site" evidence="12 15">
    <location>
        <position position="44"/>
    </location>
    <ligand>
        <name>pyruvate</name>
        <dbReference type="ChEBI" id="CHEBI:15361"/>
    </ligand>
</feature>
<comment type="similarity">
    <text evidence="3 12 13">Belongs to the DapA family.</text>
</comment>
<name>A0A285NCA9_9AQUI</name>
<dbReference type="OrthoDB" id="9782828at2"/>
<feature type="binding site" evidence="12 15">
    <location>
        <position position="203"/>
    </location>
    <ligand>
        <name>pyruvate</name>
        <dbReference type="ChEBI" id="CHEBI:15361"/>
    </ligand>
</feature>
<sequence length="293" mass="32462">MFRGSIVALITPFKNGSIDRKSLKNLIDFHVKNGTDAIVVAGTTGESATLTFPEHEELINLAVEYANKRIPIIAGTGANATHEAIALTKSAEKAGADGSLQIVPYYNKPTQEGIYQHFKAICEETNIPLILYNIPSRTGTDMLPETFARLYSDFPNVIGIKEATGDVSRVSETINLTNPDVIILSGDDSLTLPMMSVGAKGVISVANNLVPKDIAEMCRLANEGKFEEARKIHDRYWKLFKILFIETNPIPVKTAAYHMGLIDDIEMRLPLYYMKSENEEKLKQVLKEYGLIQ</sequence>
<dbReference type="InterPro" id="IPR020625">
    <property type="entry name" value="Schiff_base-form_aldolases_AS"/>
</dbReference>
<evidence type="ECO:0000256" key="9">
    <source>
        <dbReference type="ARBA" id="ARBA00023239"/>
    </source>
</evidence>
<dbReference type="NCBIfam" id="TIGR00674">
    <property type="entry name" value="dapA"/>
    <property type="match status" value="1"/>
</dbReference>
<feature type="site" description="Part of a proton relay during catalysis" evidence="12">
    <location>
        <position position="106"/>
    </location>
</feature>
<dbReference type="GO" id="GO:0005829">
    <property type="term" value="C:cytosol"/>
    <property type="evidence" value="ECO:0007669"/>
    <property type="project" value="TreeGrafter"/>
</dbReference>
<dbReference type="InterPro" id="IPR002220">
    <property type="entry name" value="DapA-like"/>
</dbReference>
<feature type="active site" description="Schiff-base intermediate with substrate" evidence="12 14">
    <location>
        <position position="161"/>
    </location>
</feature>
<feature type="site" description="Part of a proton relay during catalysis" evidence="12 16">
    <location>
        <position position="43"/>
    </location>
</feature>
<keyword evidence="6 12" id="KW-0028">Amino-acid biosynthesis</keyword>
<feature type="site" description="L-lysine inhibitor binding" evidence="16">
    <location>
        <position position="83"/>
    </location>
</feature>
<feature type="active site" description="Proton donor/acceptor" evidence="12 14">
    <location>
        <position position="132"/>
    </location>
</feature>
<comment type="catalytic activity">
    <reaction evidence="11 12">
        <text>L-aspartate 4-semialdehyde + pyruvate = (2S,4S)-4-hydroxy-2,3,4,5-tetrahydrodipicolinate + H2O + H(+)</text>
        <dbReference type="Rhea" id="RHEA:34171"/>
        <dbReference type="ChEBI" id="CHEBI:15361"/>
        <dbReference type="ChEBI" id="CHEBI:15377"/>
        <dbReference type="ChEBI" id="CHEBI:15378"/>
        <dbReference type="ChEBI" id="CHEBI:67139"/>
        <dbReference type="ChEBI" id="CHEBI:537519"/>
        <dbReference type="EC" id="4.3.3.7"/>
    </reaction>
</comment>
<dbReference type="GO" id="GO:0019877">
    <property type="term" value="P:diaminopimelate biosynthetic process"/>
    <property type="evidence" value="ECO:0007669"/>
    <property type="project" value="UniProtKB-UniRule"/>
</dbReference>
<feature type="site" description="L-lysine inhibitor binding; via carbonyl oxygen" evidence="16">
    <location>
        <position position="48"/>
    </location>
</feature>
<dbReference type="AlphaFoldDB" id="A0A285NCA9"/>
<evidence type="ECO:0000313" key="17">
    <source>
        <dbReference type="EMBL" id="SNZ07132.1"/>
    </source>
</evidence>
<comment type="subunit">
    <text evidence="12">Homotetramer; dimer of dimers.</text>
</comment>
<evidence type="ECO:0000256" key="12">
    <source>
        <dbReference type="HAMAP-Rule" id="MF_00418"/>
    </source>
</evidence>
<evidence type="ECO:0000256" key="7">
    <source>
        <dbReference type="ARBA" id="ARBA00022915"/>
    </source>
</evidence>
<organism evidence="17 18">
    <name type="scientific">Persephonella hydrogeniphila</name>
    <dbReference type="NCBI Taxonomy" id="198703"/>
    <lineage>
        <taxon>Bacteria</taxon>
        <taxon>Pseudomonadati</taxon>
        <taxon>Aquificota</taxon>
        <taxon>Aquificia</taxon>
        <taxon>Aquificales</taxon>
        <taxon>Hydrogenothermaceae</taxon>
        <taxon>Persephonella</taxon>
    </lineage>
</organism>
<comment type="caution">
    <text evidence="12">Was originally thought to be a dihydrodipicolinate synthase (DHDPS), catalyzing the condensation of (S)-aspartate-beta-semialdehyde [(S)-ASA] and pyruvate to dihydrodipicolinate (DHDP). However, it was shown in E.coli that the product of the enzymatic reaction is not dihydrodipicolinate but in fact (4S)-4-hydroxy-2,3,4,5-tetrahydro-(2S)-dipicolinic acid (HTPA), and that the consecutive dehydration reaction leading to DHDP is not spontaneous but catalyzed by DapB.</text>
</comment>
<dbReference type="GO" id="GO:0008840">
    <property type="term" value="F:4-hydroxy-tetrahydrodipicolinate synthase activity"/>
    <property type="evidence" value="ECO:0007669"/>
    <property type="project" value="UniProtKB-UniRule"/>
</dbReference>
<feature type="site" description="L-lysine inhibitor binding" evidence="16">
    <location>
        <position position="79"/>
    </location>
</feature>
<keyword evidence="9 12" id="KW-0456">Lyase</keyword>
<dbReference type="InterPro" id="IPR020624">
    <property type="entry name" value="Schiff_base-form_aldolases_CS"/>
</dbReference>
<evidence type="ECO:0000256" key="8">
    <source>
        <dbReference type="ARBA" id="ARBA00023154"/>
    </source>
</evidence>
<evidence type="ECO:0000256" key="16">
    <source>
        <dbReference type="PIRSR" id="PIRSR001365-3"/>
    </source>
</evidence>
<evidence type="ECO:0000256" key="11">
    <source>
        <dbReference type="ARBA" id="ARBA00047836"/>
    </source>
</evidence>